<dbReference type="RefSeq" id="WP_067485466.1">
    <property type="nucleotide sequence ID" value="NZ_SNXK01000001.1"/>
</dbReference>
<dbReference type="AlphaFoldDB" id="A0A4R6PW06"/>
<sequence length="209" mass="21328">MYTFATTAPVTVSVDVLSAGVTVIASDRSDAVVTVAPSDPGKKGDVRVAEQTEVSFADGKLTVVTPKSWRTHSPFGGNPSIELTIEVPTGSHLTGTAGVGQLRGNGALGACDLTISLGDIVLERPAGPVTAKVAKGDIRIGEVTSGEIRVETSMGELEVGIRPGTAVQLETEATVGAVRNTIVPVAPNGASVRLHARNTVGDIIIRPAA</sequence>
<gene>
    <name evidence="1" type="ORF">DFR75_1011660</name>
</gene>
<evidence type="ECO:0000313" key="1">
    <source>
        <dbReference type="EMBL" id="TDP42547.1"/>
    </source>
</evidence>
<dbReference type="Gene3D" id="2.160.20.120">
    <property type="match status" value="1"/>
</dbReference>
<dbReference type="EMBL" id="SNXK01000001">
    <property type="protein sequence ID" value="TDP42547.1"/>
    <property type="molecule type" value="Genomic_DNA"/>
</dbReference>
<dbReference type="Proteomes" id="UP000295087">
    <property type="component" value="Unassembled WGS sequence"/>
</dbReference>
<comment type="caution">
    <text evidence="1">The sequence shown here is derived from an EMBL/GenBank/DDBJ whole genome shotgun (WGS) entry which is preliminary data.</text>
</comment>
<accession>A0A4R6PW06</accession>
<reference evidence="1 2" key="1">
    <citation type="submission" date="2019-03" db="EMBL/GenBank/DDBJ databases">
        <title>Genomic Encyclopedia of Type Strains, Phase IV (KMG-IV): sequencing the most valuable type-strain genomes for metagenomic binning, comparative biology and taxonomic classification.</title>
        <authorList>
            <person name="Goeker M."/>
        </authorList>
    </citation>
    <scope>NUCLEOTIDE SEQUENCE [LARGE SCALE GENOMIC DNA]</scope>
    <source>
        <strain evidence="1 2">DSM 44496</strain>
    </source>
</reference>
<name>A0A4R6PW06_NOCIG</name>
<protein>
    <recommendedName>
        <fullName evidence="3">Adhesin</fullName>
    </recommendedName>
</protein>
<organism evidence="1 2">
    <name type="scientific">Nocardia ignorata</name>
    <dbReference type="NCBI Taxonomy" id="145285"/>
    <lineage>
        <taxon>Bacteria</taxon>
        <taxon>Bacillati</taxon>
        <taxon>Actinomycetota</taxon>
        <taxon>Actinomycetes</taxon>
        <taxon>Mycobacteriales</taxon>
        <taxon>Nocardiaceae</taxon>
        <taxon>Nocardia</taxon>
    </lineage>
</organism>
<keyword evidence="2" id="KW-1185">Reference proteome</keyword>
<evidence type="ECO:0000313" key="2">
    <source>
        <dbReference type="Proteomes" id="UP000295087"/>
    </source>
</evidence>
<proteinExistence type="predicted"/>
<evidence type="ECO:0008006" key="3">
    <source>
        <dbReference type="Google" id="ProtNLM"/>
    </source>
</evidence>